<organism evidence="1 2">
    <name type="scientific">Colletotrichum liriopes</name>
    <dbReference type="NCBI Taxonomy" id="708192"/>
    <lineage>
        <taxon>Eukaryota</taxon>
        <taxon>Fungi</taxon>
        <taxon>Dikarya</taxon>
        <taxon>Ascomycota</taxon>
        <taxon>Pezizomycotina</taxon>
        <taxon>Sordariomycetes</taxon>
        <taxon>Hypocreomycetidae</taxon>
        <taxon>Glomerellales</taxon>
        <taxon>Glomerellaceae</taxon>
        <taxon>Colletotrichum</taxon>
        <taxon>Colletotrichum spaethianum species complex</taxon>
    </lineage>
</organism>
<comment type="caution">
    <text evidence="1">The sequence shown here is derived from an EMBL/GenBank/DDBJ whole genome shotgun (WGS) entry which is preliminary data.</text>
</comment>
<evidence type="ECO:0000313" key="2">
    <source>
        <dbReference type="Proteomes" id="UP001055172"/>
    </source>
</evidence>
<evidence type="ECO:0000313" key="1">
    <source>
        <dbReference type="EMBL" id="GJC88306.1"/>
    </source>
</evidence>
<name>A0AA37GW22_9PEZI</name>
<gene>
    <name evidence="1" type="ORF">ColLi_11144</name>
</gene>
<proteinExistence type="predicted"/>
<dbReference type="EMBL" id="BPPX01000032">
    <property type="protein sequence ID" value="GJC88306.1"/>
    <property type="molecule type" value="Genomic_DNA"/>
</dbReference>
<accession>A0AA37GW22</accession>
<reference evidence="1 2" key="1">
    <citation type="submission" date="2021-07" db="EMBL/GenBank/DDBJ databases">
        <title>Genome data of Colletotrichum spaethianum.</title>
        <authorList>
            <person name="Utami Y.D."/>
            <person name="Hiruma K."/>
        </authorList>
    </citation>
    <scope>NUCLEOTIDE SEQUENCE [LARGE SCALE GENOMIC DNA]</scope>
    <source>
        <strain evidence="1 2">MAFF 242679</strain>
    </source>
</reference>
<keyword evidence="2" id="KW-1185">Reference proteome</keyword>
<dbReference type="AlphaFoldDB" id="A0AA37GW22"/>
<dbReference type="Proteomes" id="UP001055172">
    <property type="component" value="Unassembled WGS sequence"/>
</dbReference>
<sequence length="87" mass="9057">METHTRAIDSDLVAAARATAVAAALAVDNAGSGAGGAALEFSGVEVNYLGRVIFWRGNDGGGDELSREEEDKVLEKHLVLMGLERTG</sequence>
<protein>
    <submittedName>
        <fullName evidence="1">Uncharacterized protein</fullName>
    </submittedName>
</protein>